<proteinExistence type="predicted"/>
<feature type="compositionally biased region" description="Basic residues" evidence="1">
    <location>
        <begin position="144"/>
        <end position="163"/>
    </location>
</feature>
<feature type="compositionally biased region" description="Polar residues" evidence="1">
    <location>
        <begin position="57"/>
        <end position="89"/>
    </location>
</feature>
<evidence type="ECO:0000313" key="2">
    <source>
        <dbReference type="EMBL" id="BAD81922.1"/>
    </source>
</evidence>
<dbReference type="EMBL" id="AP003270">
    <property type="protein sequence ID" value="BAD81922.1"/>
    <property type="molecule type" value="Genomic_DNA"/>
</dbReference>
<dbReference type="AlphaFoldDB" id="Q5N9D4"/>
<sequence length="204" mass="21802">MRPAKKNKNCDRDSEGRRKRKPASSHFLSKFLLNNTISTKSHPYDVPIRPAKKVPKTQPSSTEAATHRTTISPRTANKPSPNQVSQTRALTFGRVGAPPPPPQTCPLHRALTLTNPKCPLLSGKATPPGNAAEGETRSCSGGRARAKNSKRKKKKKKKKKKARSRGEERKGKAGVGEEATGSGRFCLSALRCGAVRCGGGGGSS</sequence>
<name>Q5N9D4_ORYSJ</name>
<evidence type="ECO:0000256" key="1">
    <source>
        <dbReference type="SAM" id="MobiDB-lite"/>
    </source>
</evidence>
<accession>Q5N9D4</accession>
<feature type="compositionally biased region" description="Polar residues" evidence="1">
    <location>
        <begin position="32"/>
        <end position="41"/>
    </location>
</feature>
<reference evidence="2" key="1">
    <citation type="journal article" date="2002" name="Nature">
        <title>The genome sequence and structure of rice chromosome 1.</title>
        <authorList>
            <person name="Sasaki T."/>
            <person name="Matsumoto T."/>
            <person name="Yamamoto K."/>
            <person name="Sakata K."/>
            <person name="Baba T."/>
            <person name="Katayose Y."/>
            <person name="Wu J."/>
            <person name="Niimura Y."/>
            <person name="Cheng Z."/>
            <person name="Nagamura Y."/>
            <person name="Antonio B.A."/>
            <person name="Kanamori H."/>
            <person name="Hosokawa S."/>
            <person name="Masukawa M."/>
            <person name="Arikawa K."/>
            <person name="Chiden Y."/>
            <person name="Hayashi M."/>
            <person name="Okamoto M."/>
            <person name="Ando T."/>
            <person name="Aoki H."/>
            <person name="Arita K."/>
            <person name="Hamada M."/>
            <person name="Harada C."/>
            <person name="Hijishita S."/>
            <person name="Honda M."/>
            <person name="Ichikawa Y."/>
            <person name="Idonuma A."/>
            <person name="Iijima M."/>
            <person name="Ikeda M."/>
            <person name="Ikeno M."/>
            <person name="Itoh S."/>
            <person name="Itoh T."/>
            <person name="Itoh Y."/>
            <person name="Itoh Y."/>
            <person name="Iwabuchi A."/>
            <person name="Kamiya K."/>
            <person name="Karasawa W."/>
            <person name="Katagiri S."/>
            <person name="Kikuta A."/>
            <person name="Kobayashi N."/>
            <person name="Kono I."/>
            <person name="Machita K."/>
            <person name="Maehara T."/>
            <person name="Mizuno H."/>
            <person name="Mizubayashi T."/>
            <person name="Mukai Y."/>
            <person name="Nagasaki H."/>
            <person name="Nakashima M."/>
            <person name="Nakama Y."/>
            <person name="Nakamichi Y."/>
            <person name="Nakamura M."/>
            <person name="Namiki N."/>
            <person name="Negishi M."/>
            <person name="Ohta I."/>
            <person name="Ono N."/>
            <person name="Saji S."/>
            <person name="Sakai K."/>
            <person name="Shibata M."/>
            <person name="Shimokawa T."/>
            <person name="Shomura A."/>
            <person name="Song J."/>
            <person name="Takazaki Y."/>
            <person name="Terasawa K."/>
            <person name="Tsuji K."/>
            <person name="Waki K."/>
            <person name="Yamagata H."/>
            <person name="Yamane H."/>
            <person name="Yoshiki S."/>
            <person name="Yoshihara R."/>
            <person name="Yukawa K."/>
            <person name="Zhong H."/>
            <person name="Iwama H."/>
            <person name="Endo T."/>
            <person name="Ito H."/>
            <person name="Hahn J.H."/>
            <person name="Kim H.I."/>
            <person name="Eun M.Y."/>
            <person name="Yano M."/>
            <person name="Jiang J."/>
            <person name="Gojobori T."/>
        </authorList>
    </citation>
    <scope>NUCLEOTIDE SEQUENCE [LARGE SCALE GENOMIC DNA]</scope>
</reference>
<organism evidence="2">
    <name type="scientific">Oryza sativa subsp. japonica</name>
    <name type="common">Rice</name>
    <dbReference type="NCBI Taxonomy" id="39947"/>
    <lineage>
        <taxon>Eukaryota</taxon>
        <taxon>Viridiplantae</taxon>
        <taxon>Streptophyta</taxon>
        <taxon>Embryophyta</taxon>
        <taxon>Tracheophyta</taxon>
        <taxon>Spermatophyta</taxon>
        <taxon>Magnoliopsida</taxon>
        <taxon>Liliopsida</taxon>
        <taxon>Poales</taxon>
        <taxon>Poaceae</taxon>
        <taxon>BOP clade</taxon>
        <taxon>Oryzoideae</taxon>
        <taxon>Oryzeae</taxon>
        <taxon>Oryzinae</taxon>
        <taxon>Oryza</taxon>
        <taxon>Oryza sativa</taxon>
    </lineage>
</organism>
<protein>
    <submittedName>
        <fullName evidence="2">Uncharacterized protein</fullName>
    </submittedName>
</protein>
<gene>
    <name evidence="2" type="primary">P0505D12.44</name>
</gene>
<dbReference type="Proteomes" id="UP000817658">
    <property type="component" value="Chromosome 1"/>
</dbReference>
<feature type="region of interest" description="Disordered" evidence="1">
    <location>
        <begin position="1"/>
        <end position="179"/>
    </location>
</feature>